<dbReference type="PANTHER" id="PTHR39339:SF1">
    <property type="entry name" value="CHAD DOMAIN-CONTAINING PROTEIN"/>
    <property type="match status" value="1"/>
</dbReference>
<protein>
    <submittedName>
        <fullName evidence="3">CYTH and CHAD domain-containing protein</fullName>
    </submittedName>
</protein>
<proteinExistence type="predicted"/>
<evidence type="ECO:0000313" key="3">
    <source>
        <dbReference type="EMBL" id="MBW0138537.1"/>
    </source>
</evidence>
<name>A0ABS6V263_9PSEU</name>
<sequence>MPKTTAAPPTPLHFRGAAEAGSPRLAGLPGVHREEPSPVVVLEVERYDTDDLRLSVAGITLSLHRGDGPAQWNLDLPDGDHDERLRVPVAADAPEPAPVPAQIDELIRGAARDRAVRPVGRARTTRAVTRLLSQDDTVVAEVVHDHVSVATLGRSTDVRTWTEAALDLRAGAPDGLAGRLAESGLTPAPPGVEAELDRLLRPARPRRARVGKKGSAGAVLMTYVAAQADRIAAEDLRVRRDEPDAVHQLRVAARRMRSALQAYRPLLDAERTEPVVDALRGFGQALAPARDAEVLRERVLAGLAALPPELRLGHAEAFATRHFARIEAEARAAVLTELDGERYAALRSALDALLEEPPLTKAARGKSGLKAGVARATKRLTRAVDVAVQSGPEQTEAVHAARKAGKRLRYATEVAGTKDKGLKHLQKALGEHQDAVVASATLRELGAAAHASGENGFSFGVLLGRDVERAARIEHDLPRLWARR</sequence>
<accession>A0ABS6V263</accession>
<feature type="domain" description="CHAD" evidence="2">
    <location>
        <begin position="213"/>
        <end position="484"/>
    </location>
</feature>
<evidence type="ECO:0000259" key="2">
    <source>
        <dbReference type="PROSITE" id="PS51708"/>
    </source>
</evidence>
<reference evidence="3 4" key="1">
    <citation type="submission" date="2020-11" db="EMBL/GenBank/DDBJ databases">
        <title>Pseudonocardia abyssalis sp. nov. and Pseudonocardia oceani sp. nov., description and phylogenomic analysis of two novel actinomycetes isolated from the deep Southern Ocean.</title>
        <authorList>
            <person name="Parra J."/>
        </authorList>
    </citation>
    <scope>NUCLEOTIDE SEQUENCE [LARGE SCALE GENOMIC DNA]</scope>
    <source>
        <strain evidence="3 4">KRD-168</strain>
    </source>
</reference>
<evidence type="ECO:0000313" key="4">
    <source>
        <dbReference type="Proteomes" id="UP000694287"/>
    </source>
</evidence>
<feature type="region of interest" description="Disordered" evidence="1">
    <location>
        <begin position="1"/>
        <end position="32"/>
    </location>
</feature>
<dbReference type="InterPro" id="IPR007899">
    <property type="entry name" value="CHAD_dom"/>
</dbReference>
<organism evidence="3 4">
    <name type="scientific">Pseudonocardia abyssalis</name>
    <dbReference type="NCBI Taxonomy" id="2792008"/>
    <lineage>
        <taxon>Bacteria</taxon>
        <taxon>Bacillati</taxon>
        <taxon>Actinomycetota</taxon>
        <taxon>Actinomycetes</taxon>
        <taxon>Pseudonocardiales</taxon>
        <taxon>Pseudonocardiaceae</taxon>
        <taxon>Pseudonocardia</taxon>
    </lineage>
</organism>
<dbReference type="Proteomes" id="UP000694287">
    <property type="component" value="Unassembled WGS sequence"/>
</dbReference>
<dbReference type="PROSITE" id="PS51708">
    <property type="entry name" value="CHAD"/>
    <property type="match status" value="1"/>
</dbReference>
<dbReference type="SMART" id="SM00880">
    <property type="entry name" value="CHAD"/>
    <property type="match status" value="1"/>
</dbReference>
<dbReference type="RefSeq" id="WP_218616500.1">
    <property type="nucleotide sequence ID" value="NZ_JADQDK010000001.1"/>
</dbReference>
<evidence type="ECO:0000256" key="1">
    <source>
        <dbReference type="SAM" id="MobiDB-lite"/>
    </source>
</evidence>
<dbReference type="CDD" id="cd07374">
    <property type="entry name" value="CYTH-like_Pase"/>
    <property type="match status" value="1"/>
</dbReference>
<comment type="caution">
    <text evidence="3">The sequence shown here is derived from an EMBL/GenBank/DDBJ whole genome shotgun (WGS) entry which is preliminary data.</text>
</comment>
<dbReference type="EMBL" id="JADQDK010000001">
    <property type="protein sequence ID" value="MBW0138537.1"/>
    <property type="molecule type" value="Genomic_DNA"/>
</dbReference>
<dbReference type="PANTHER" id="PTHR39339">
    <property type="entry name" value="SLR1444 PROTEIN"/>
    <property type="match status" value="1"/>
</dbReference>
<dbReference type="Pfam" id="PF05235">
    <property type="entry name" value="CHAD"/>
    <property type="match status" value="1"/>
</dbReference>
<keyword evidence="4" id="KW-1185">Reference proteome</keyword>
<gene>
    <name evidence="3" type="ORF">I4I81_30365</name>
</gene>